<dbReference type="PROSITE" id="PS00027">
    <property type="entry name" value="HOMEOBOX_1"/>
    <property type="match status" value="1"/>
</dbReference>
<organism evidence="8 9">
    <name type="scientific">Vittaforma corneae (strain ATCC 50505)</name>
    <name type="common">Microsporidian parasite</name>
    <name type="synonym">Nosema corneum</name>
    <dbReference type="NCBI Taxonomy" id="993615"/>
    <lineage>
        <taxon>Eukaryota</taxon>
        <taxon>Fungi</taxon>
        <taxon>Fungi incertae sedis</taxon>
        <taxon>Microsporidia</taxon>
        <taxon>Nosematidae</taxon>
        <taxon>Vittaforma</taxon>
    </lineage>
</organism>
<dbReference type="PROSITE" id="PS50071">
    <property type="entry name" value="HOMEOBOX_2"/>
    <property type="match status" value="1"/>
</dbReference>
<dbReference type="PANTHER" id="PTHR24324">
    <property type="entry name" value="HOMEOBOX PROTEIN HHEX"/>
    <property type="match status" value="1"/>
</dbReference>
<reference evidence="9" key="1">
    <citation type="submission" date="2011-05" db="EMBL/GenBank/DDBJ databases">
        <title>The genome sequence of Vittaforma corneae strain ATCC 50505.</title>
        <authorList>
            <consortium name="The Broad Institute Genome Sequencing Platform"/>
            <person name="Cuomo C."/>
            <person name="Didier E."/>
            <person name="Bowers L."/>
            <person name="Young S.K."/>
            <person name="Zeng Q."/>
            <person name="Gargeya S."/>
            <person name="Fitzgerald M."/>
            <person name="Haas B."/>
            <person name="Abouelleil A."/>
            <person name="Alvarado L."/>
            <person name="Arachchi H.M."/>
            <person name="Berlin A."/>
            <person name="Chapman S.B."/>
            <person name="Gearin G."/>
            <person name="Goldberg J."/>
            <person name="Griggs A."/>
            <person name="Gujja S."/>
            <person name="Hansen M."/>
            <person name="Heiman D."/>
            <person name="Howarth C."/>
            <person name="Larimer J."/>
            <person name="Lui A."/>
            <person name="MacDonald P.J.P."/>
            <person name="McCowen C."/>
            <person name="Montmayeur A."/>
            <person name="Murphy C."/>
            <person name="Neiman D."/>
            <person name="Pearson M."/>
            <person name="Priest M."/>
            <person name="Roberts A."/>
            <person name="Saif S."/>
            <person name="Shea T."/>
            <person name="Sisk P."/>
            <person name="Stolte C."/>
            <person name="Sykes S."/>
            <person name="Wortman J."/>
            <person name="Nusbaum C."/>
            <person name="Birren B."/>
        </authorList>
    </citation>
    <scope>NUCLEOTIDE SEQUENCE [LARGE SCALE GENOMIC DNA]</scope>
    <source>
        <strain evidence="9">ATCC 50505</strain>
    </source>
</reference>
<keyword evidence="4 5" id="KW-0539">Nucleus</keyword>
<dbReference type="Gene3D" id="1.10.10.60">
    <property type="entry name" value="Homeodomain-like"/>
    <property type="match status" value="1"/>
</dbReference>
<dbReference type="Proteomes" id="UP000011082">
    <property type="component" value="Unassembled WGS sequence"/>
</dbReference>
<dbReference type="SUPFAM" id="SSF46689">
    <property type="entry name" value="Homeodomain-like"/>
    <property type="match status" value="1"/>
</dbReference>
<keyword evidence="9" id="KW-1185">Reference proteome</keyword>
<accession>L2GN12</accession>
<dbReference type="InterPro" id="IPR051000">
    <property type="entry name" value="Homeobox_DNA-bind_prot"/>
</dbReference>
<dbReference type="VEuPathDB" id="MicrosporidiaDB:VICG_01325"/>
<evidence type="ECO:0000256" key="3">
    <source>
        <dbReference type="ARBA" id="ARBA00023155"/>
    </source>
</evidence>
<dbReference type="PANTHER" id="PTHR24324:SF5">
    <property type="entry name" value="HEMATOPOIETICALLY-EXPRESSED HOMEOBOX PROTEIN HHEX"/>
    <property type="match status" value="1"/>
</dbReference>
<keyword evidence="2 5" id="KW-0238">DNA-binding</keyword>
<dbReference type="GeneID" id="19882036"/>
<name>L2GN12_VITCO</name>
<evidence type="ECO:0000256" key="4">
    <source>
        <dbReference type="ARBA" id="ARBA00023242"/>
    </source>
</evidence>
<dbReference type="GO" id="GO:0000978">
    <property type="term" value="F:RNA polymerase II cis-regulatory region sequence-specific DNA binding"/>
    <property type="evidence" value="ECO:0007669"/>
    <property type="project" value="TreeGrafter"/>
</dbReference>
<dbReference type="EMBL" id="JH370140">
    <property type="protein sequence ID" value="ELA41692.1"/>
    <property type="molecule type" value="Genomic_DNA"/>
</dbReference>
<evidence type="ECO:0000256" key="5">
    <source>
        <dbReference type="PROSITE-ProRule" id="PRU00108"/>
    </source>
</evidence>
<gene>
    <name evidence="8" type="ORF">VICG_01325</name>
</gene>
<dbReference type="InterPro" id="IPR001356">
    <property type="entry name" value="HD"/>
</dbReference>
<dbReference type="AlphaFoldDB" id="L2GN12"/>
<feature type="domain" description="Homeobox" evidence="7">
    <location>
        <begin position="88"/>
        <end position="148"/>
    </location>
</feature>
<evidence type="ECO:0000256" key="6">
    <source>
        <dbReference type="RuleBase" id="RU000682"/>
    </source>
</evidence>
<dbReference type="CDD" id="cd00086">
    <property type="entry name" value="homeodomain"/>
    <property type="match status" value="1"/>
</dbReference>
<dbReference type="STRING" id="993615.L2GN12"/>
<protein>
    <recommendedName>
        <fullName evidence="7">Homeobox domain-containing protein</fullName>
    </recommendedName>
</protein>
<dbReference type="SMART" id="SM00389">
    <property type="entry name" value="HOX"/>
    <property type="match status" value="1"/>
</dbReference>
<dbReference type="InterPro" id="IPR009057">
    <property type="entry name" value="Homeodomain-like_sf"/>
</dbReference>
<evidence type="ECO:0000313" key="8">
    <source>
        <dbReference type="EMBL" id="ELA41692.1"/>
    </source>
</evidence>
<evidence type="ECO:0000313" key="9">
    <source>
        <dbReference type="Proteomes" id="UP000011082"/>
    </source>
</evidence>
<keyword evidence="3 5" id="KW-0371">Homeobox</keyword>
<dbReference type="GO" id="GO:0030154">
    <property type="term" value="P:cell differentiation"/>
    <property type="evidence" value="ECO:0007669"/>
    <property type="project" value="TreeGrafter"/>
</dbReference>
<dbReference type="RefSeq" id="XP_007604771.1">
    <property type="nucleotide sequence ID" value="XM_007604709.1"/>
</dbReference>
<dbReference type="GO" id="GO:0000981">
    <property type="term" value="F:DNA-binding transcription factor activity, RNA polymerase II-specific"/>
    <property type="evidence" value="ECO:0007669"/>
    <property type="project" value="InterPro"/>
</dbReference>
<dbReference type="InParanoid" id="L2GN12"/>
<dbReference type="OrthoDB" id="6159439at2759"/>
<dbReference type="GO" id="GO:0005634">
    <property type="term" value="C:nucleus"/>
    <property type="evidence" value="ECO:0007669"/>
    <property type="project" value="UniProtKB-SubCell"/>
</dbReference>
<evidence type="ECO:0000256" key="1">
    <source>
        <dbReference type="ARBA" id="ARBA00004123"/>
    </source>
</evidence>
<dbReference type="HOGENOM" id="CLU_1295296_0_0_1"/>
<dbReference type="Pfam" id="PF00046">
    <property type="entry name" value="Homeodomain"/>
    <property type="match status" value="1"/>
</dbReference>
<evidence type="ECO:0000259" key="7">
    <source>
        <dbReference type="PROSITE" id="PS50071"/>
    </source>
</evidence>
<sequence>MPEEHPLERFKKMLFDDVSMEDIQEQDEVECTQGQCFNNSRFEDKSLDKTINNQITNDENIHRSKKKCGYSQYISSKNGAGYDVQRANNSVKTRSRTSPRQLEILESVCRTTLKPNKELRIRLARELNMTERQVQIWFQNKRAKSKKMAEKDGPFENLYEMGRYDTRSFSINGYEHRYPYTSPYKTEYTTNVDYTYPHSVQDYESKCMDAMEP</sequence>
<feature type="DNA-binding region" description="Homeobox" evidence="5">
    <location>
        <begin position="90"/>
        <end position="149"/>
    </location>
</feature>
<evidence type="ECO:0000256" key="2">
    <source>
        <dbReference type="ARBA" id="ARBA00023125"/>
    </source>
</evidence>
<comment type="subcellular location">
    <subcellularLocation>
        <location evidence="1 5 6">Nucleus</location>
    </subcellularLocation>
</comment>
<dbReference type="InterPro" id="IPR017970">
    <property type="entry name" value="Homeobox_CS"/>
</dbReference>
<proteinExistence type="predicted"/>